<dbReference type="OrthoDB" id="37081at2"/>
<evidence type="ECO:0000259" key="4">
    <source>
        <dbReference type="PROSITE" id="PS50932"/>
    </source>
</evidence>
<dbReference type="RefSeq" id="WP_084433067.1">
    <property type="nucleotide sequence ID" value="NZ_FWXV01000010.1"/>
</dbReference>
<keyword evidence="6" id="KW-1185">Reference proteome</keyword>
<dbReference type="Gene3D" id="3.40.50.2300">
    <property type="match status" value="2"/>
</dbReference>
<dbReference type="GO" id="GO:0000976">
    <property type="term" value="F:transcription cis-regulatory region binding"/>
    <property type="evidence" value="ECO:0007669"/>
    <property type="project" value="TreeGrafter"/>
</dbReference>
<sequence>MKRVTIGDVAAQAGVSTATVSRVINGGVVAEATATRVWDAITSLEYSPNALTKSIFAGRSSTIGVVIRDLSSPFYLDLIRGIDEVAAANDSLVMLANTFRKDDREAAQVRAMDEQRVRGLIVTTGVTADSHTRRMADNGTPCVIVSRVVPGMHSISLDNVRAGELMAAHLAACGRGSIGVVTASRRPSQIERVQGLAVPERAVTVAETPQDVPGAIDALFDTNDRLDAIVCTSGRLTAAVHSALTGRGIAIADDIAFLAMDEFPWAEALGVTVIAQPTYDMGRKAAELVIECPAEPVSLVFQPELIARTSCGEVSS</sequence>
<dbReference type="SMART" id="SM00354">
    <property type="entry name" value="HTH_LACI"/>
    <property type="match status" value="1"/>
</dbReference>
<evidence type="ECO:0000313" key="6">
    <source>
        <dbReference type="Proteomes" id="UP000192674"/>
    </source>
</evidence>
<dbReference type="PANTHER" id="PTHR30146">
    <property type="entry name" value="LACI-RELATED TRANSCRIPTIONAL REPRESSOR"/>
    <property type="match status" value="1"/>
</dbReference>
<dbReference type="Proteomes" id="UP000192674">
    <property type="component" value="Unassembled WGS sequence"/>
</dbReference>
<dbReference type="CDD" id="cd01392">
    <property type="entry name" value="HTH_LacI"/>
    <property type="match status" value="1"/>
</dbReference>
<protein>
    <submittedName>
        <fullName evidence="5">Transcriptional regulator, LacI family</fullName>
    </submittedName>
</protein>
<dbReference type="AlphaFoldDB" id="A0A1W2FRL7"/>
<name>A0A1W2FRL7_KIBAR</name>
<accession>A0A1W2FRL7</accession>
<keyword evidence="1" id="KW-0805">Transcription regulation</keyword>
<keyword evidence="2" id="KW-0238">DNA-binding</keyword>
<dbReference type="Pfam" id="PF00532">
    <property type="entry name" value="Peripla_BP_1"/>
    <property type="match status" value="1"/>
</dbReference>
<keyword evidence="3" id="KW-0804">Transcription</keyword>
<dbReference type="PANTHER" id="PTHR30146:SF109">
    <property type="entry name" value="HTH-TYPE TRANSCRIPTIONAL REGULATOR GALS"/>
    <property type="match status" value="1"/>
</dbReference>
<dbReference type="InterPro" id="IPR000843">
    <property type="entry name" value="HTH_LacI"/>
</dbReference>
<reference evidence="5 6" key="1">
    <citation type="submission" date="2017-04" db="EMBL/GenBank/DDBJ databases">
        <authorList>
            <person name="Afonso C.L."/>
            <person name="Miller P.J."/>
            <person name="Scott M.A."/>
            <person name="Spackman E."/>
            <person name="Goraichik I."/>
            <person name="Dimitrov K.M."/>
            <person name="Suarez D.L."/>
            <person name="Swayne D.E."/>
        </authorList>
    </citation>
    <scope>NUCLEOTIDE SEQUENCE [LARGE SCALE GENOMIC DNA]</scope>
    <source>
        <strain evidence="5 6">DSM 43828</strain>
    </source>
</reference>
<dbReference type="InterPro" id="IPR010982">
    <property type="entry name" value="Lambda_DNA-bd_dom_sf"/>
</dbReference>
<evidence type="ECO:0000256" key="3">
    <source>
        <dbReference type="ARBA" id="ARBA00023163"/>
    </source>
</evidence>
<dbReference type="InterPro" id="IPR001761">
    <property type="entry name" value="Peripla_BP/Lac1_sug-bd_dom"/>
</dbReference>
<dbReference type="SUPFAM" id="SSF53822">
    <property type="entry name" value="Periplasmic binding protein-like I"/>
    <property type="match status" value="1"/>
</dbReference>
<evidence type="ECO:0000313" key="5">
    <source>
        <dbReference type="EMBL" id="SMD24619.1"/>
    </source>
</evidence>
<dbReference type="PROSITE" id="PS00356">
    <property type="entry name" value="HTH_LACI_1"/>
    <property type="match status" value="1"/>
</dbReference>
<feature type="domain" description="HTH lacI-type" evidence="4">
    <location>
        <begin position="4"/>
        <end position="57"/>
    </location>
</feature>
<dbReference type="EMBL" id="FWXV01000010">
    <property type="protein sequence ID" value="SMD24619.1"/>
    <property type="molecule type" value="Genomic_DNA"/>
</dbReference>
<evidence type="ECO:0000256" key="2">
    <source>
        <dbReference type="ARBA" id="ARBA00023125"/>
    </source>
</evidence>
<dbReference type="InterPro" id="IPR028082">
    <property type="entry name" value="Peripla_BP_I"/>
</dbReference>
<dbReference type="PROSITE" id="PS50932">
    <property type="entry name" value="HTH_LACI_2"/>
    <property type="match status" value="1"/>
</dbReference>
<organism evidence="5 6">
    <name type="scientific">Kibdelosporangium aridum</name>
    <dbReference type="NCBI Taxonomy" id="2030"/>
    <lineage>
        <taxon>Bacteria</taxon>
        <taxon>Bacillati</taxon>
        <taxon>Actinomycetota</taxon>
        <taxon>Actinomycetes</taxon>
        <taxon>Pseudonocardiales</taxon>
        <taxon>Pseudonocardiaceae</taxon>
        <taxon>Kibdelosporangium</taxon>
    </lineage>
</organism>
<evidence type="ECO:0000256" key="1">
    <source>
        <dbReference type="ARBA" id="ARBA00023015"/>
    </source>
</evidence>
<proteinExistence type="predicted"/>
<dbReference type="PRINTS" id="PR00036">
    <property type="entry name" value="HTHLACI"/>
</dbReference>
<dbReference type="SUPFAM" id="SSF47413">
    <property type="entry name" value="lambda repressor-like DNA-binding domains"/>
    <property type="match status" value="1"/>
</dbReference>
<dbReference type="Pfam" id="PF00356">
    <property type="entry name" value="LacI"/>
    <property type="match status" value="1"/>
</dbReference>
<dbReference type="Gene3D" id="1.10.260.40">
    <property type="entry name" value="lambda repressor-like DNA-binding domains"/>
    <property type="match status" value="1"/>
</dbReference>
<dbReference type="CDD" id="cd06267">
    <property type="entry name" value="PBP1_LacI_sugar_binding-like"/>
    <property type="match status" value="1"/>
</dbReference>
<dbReference type="GO" id="GO:0003700">
    <property type="term" value="F:DNA-binding transcription factor activity"/>
    <property type="evidence" value="ECO:0007669"/>
    <property type="project" value="TreeGrafter"/>
</dbReference>
<gene>
    <name evidence="5" type="ORF">SAMN05661093_08683</name>
</gene>